<reference evidence="2" key="2">
    <citation type="journal article" date="2018" name="Mol. Plant Microbe Interact.">
        <title>Genome sequence resources for the wheat stripe rust pathogen (Puccinia striiformis f. sp. tritici) and the barley stripe rust pathogen (Puccinia striiformis f. sp. hordei).</title>
        <authorList>
            <person name="Xia C."/>
            <person name="Wang M."/>
            <person name="Yin C."/>
            <person name="Cornejo O.E."/>
            <person name="Hulbert S.H."/>
            <person name="Chen X."/>
        </authorList>
    </citation>
    <scope>NUCLEOTIDE SEQUENCE [LARGE SCALE GENOMIC DNA]</scope>
    <source>
        <strain evidence="2">93-210</strain>
    </source>
</reference>
<proteinExistence type="predicted"/>
<gene>
    <name evidence="1" type="ORF">MJO28_000651</name>
</gene>
<keyword evidence="2" id="KW-1185">Reference proteome</keyword>
<name>A0ACC0EYL6_9BASI</name>
<reference evidence="2" key="1">
    <citation type="journal article" date="2018" name="BMC Genomics">
        <title>Genomic insights into host adaptation between the wheat stripe rust pathogen (Puccinia striiformis f. sp. tritici) and the barley stripe rust pathogen (Puccinia striiformis f. sp. hordei).</title>
        <authorList>
            <person name="Xia C."/>
            <person name="Wang M."/>
            <person name="Yin C."/>
            <person name="Cornejo O.E."/>
            <person name="Hulbert S.H."/>
            <person name="Chen X."/>
        </authorList>
    </citation>
    <scope>NUCLEOTIDE SEQUENCE [LARGE SCALE GENOMIC DNA]</scope>
    <source>
        <strain evidence="2">93-210</strain>
    </source>
</reference>
<accession>A0ACC0EYL6</accession>
<protein>
    <submittedName>
        <fullName evidence="1">Uncharacterized protein</fullName>
    </submittedName>
</protein>
<evidence type="ECO:0000313" key="2">
    <source>
        <dbReference type="Proteomes" id="UP001060170"/>
    </source>
</evidence>
<sequence length="215" mass="23630">MSTKPNTPAVICPETQMADGTPLHSPSRLAAINFDFLLFVQDLLSVDFPHCKFAKVSPPWAAISPVRTLAALPINLQAFTWDDFQLKAFAHLRQSHGRLNEVFAAAHDSHQLVWFASISGSEKYNEKVKFPIKAHPDFLDFASTAYLMYPNKMFPPPITLAVMSGTLGKRRGPPVGLQTGARPRVWAHSTSGYHSLALEAAAQSLVTNKHTPVTV</sequence>
<evidence type="ECO:0000313" key="1">
    <source>
        <dbReference type="EMBL" id="KAI7962557.1"/>
    </source>
</evidence>
<organism evidence="1 2">
    <name type="scientific">Puccinia striiformis f. sp. tritici</name>
    <dbReference type="NCBI Taxonomy" id="168172"/>
    <lineage>
        <taxon>Eukaryota</taxon>
        <taxon>Fungi</taxon>
        <taxon>Dikarya</taxon>
        <taxon>Basidiomycota</taxon>
        <taxon>Pucciniomycotina</taxon>
        <taxon>Pucciniomycetes</taxon>
        <taxon>Pucciniales</taxon>
        <taxon>Pucciniaceae</taxon>
        <taxon>Puccinia</taxon>
    </lineage>
</organism>
<reference evidence="1 2" key="3">
    <citation type="journal article" date="2022" name="Microbiol. Spectr.">
        <title>Folding features and dynamics of 3D genome architecture in plant fungal pathogens.</title>
        <authorList>
            <person name="Xia C."/>
        </authorList>
    </citation>
    <scope>NUCLEOTIDE SEQUENCE [LARGE SCALE GENOMIC DNA]</scope>
    <source>
        <strain evidence="1 2">93-210</strain>
    </source>
</reference>
<dbReference type="EMBL" id="CM045865">
    <property type="protein sequence ID" value="KAI7962557.1"/>
    <property type="molecule type" value="Genomic_DNA"/>
</dbReference>
<dbReference type="Proteomes" id="UP001060170">
    <property type="component" value="Chromosome 1"/>
</dbReference>
<comment type="caution">
    <text evidence="1">The sequence shown here is derived from an EMBL/GenBank/DDBJ whole genome shotgun (WGS) entry which is preliminary data.</text>
</comment>